<gene>
    <name evidence="6" type="ORF">BU26DRAFT_230736</name>
</gene>
<feature type="domain" description="NmrA-like" evidence="5">
    <location>
        <begin position="123"/>
        <end position="231"/>
    </location>
</feature>
<keyword evidence="4" id="KW-0560">Oxidoreductase</keyword>
<comment type="similarity">
    <text evidence="2">Belongs to the fgaFS/easG family.</text>
</comment>
<dbReference type="PANTHER" id="PTHR43162">
    <property type="match status" value="1"/>
</dbReference>
<dbReference type="GeneID" id="54574198"/>
<evidence type="ECO:0000256" key="3">
    <source>
        <dbReference type="ARBA" id="ARBA00022589"/>
    </source>
</evidence>
<dbReference type="PANTHER" id="PTHR43162:SF1">
    <property type="entry name" value="PRESTALK A DIFFERENTIATION PROTEIN A"/>
    <property type="match status" value="1"/>
</dbReference>
<protein>
    <submittedName>
        <fullName evidence="6">NAD(P)-binding protein</fullName>
    </submittedName>
</protein>
<dbReference type="Gene3D" id="3.90.25.10">
    <property type="entry name" value="UDP-galactose 4-epimerase, domain 1"/>
    <property type="match status" value="1"/>
</dbReference>
<dbReference type="OrthoDB" id="419598at2759"/>
<evidence type="ECO:0000313" key="6">
    <source>
        <dbReference type="EMBL" id="KAF2253845.1"/>
    </source>
</evidence>
<dbReference type="InterPro" id="IPR036291">
    <property type="entry name" value="NAD(P)-bd_dom_sf"/>
</dbReference>
<dbReference type="RefSeq" id="XP_033688849.1">
    <property type="nucleotide sequence ID" value="XM_033820868.1"/>
</dbReference>
<evidence type="ECO:0000259" key="5">
    <source>
        <dbReference type="Pfam" id="PF05368"/>
    </source>
</evidence>
<keyword evidence="3" id="KW-0017">Alkaloid metabolism</keyword>
<evidence type="ECO:0000256" key="1">
    <source>
        <dbReference type="ARBA" id="ARBA00005107"/>
    </source>
</evidence>
<comment type="pathway">
    <text evidence="1">Alkaloid biosynthesis; ergot alkaloid biosynthesis.</text>
</comment>
<dbReference type="InterPro" id="IPR008030">
    <property type="entry name" value="NmrA-like"/>
</dbReference>
<dbReference type="AlphaFoldDB" id="A0A6A6ITJ7"/>
<name>A0A6A6ITJ7_9PLEO</name>
<dbReference type="EMBL" id="ML987191">
    <property type="protein sequence ID" value="KAF2253845.1"/>
    <property type="molecule type" value="Genomic_DNA"/>
</dbReference>
<dbReference type="Pfam" id="PF05368">
    <property type="entry name" value="NmrA"/>
    <property type="match status" value="1"/>
</dbReference>
<dbReference type="UniPathway" id="UPA00327"/>
<dbReference type="InterPro" id="IPR019901">
    <property type="entry name" value="Ergot_alkaloid_biosynthesis"/>
</dbReference>
<accession>A0A6A6ITJ7</accession>
<dbReference type="Gene3D" id="3.40.50.720">
    <property type="entry name" value="NAD(P)-binding Rossmann-like Domain"/>
    <property type="match status" value="1"/>
</dbReference>
<proteinExistence type="inferred from homology"/>
<dbReference type="NCBIfam" id="TIGR03649">
    <property type="entry name" value="ergot_EASG"/>
    <property type="match status" value="1"/>
</dbReference>
<dbReference type="SUPFAM" id="SSF51735">
    <property type="entry name" value="NAD(P)-binding Rossmann-fold domains"/>
    <property type="match status" value="1"/>
</dbReference>
<keyword evidence="7" id="KW-1185">Reference proteome</keyword>
<dbReference type="GO" id="GO:0016491">
    <property type="term" value="F:oxidoreductase activity"/>
    <property type="evidence" value="ECO:0007669"/>
    <property type="project" value="UniProtKB-KW"/>
</dbReference>
<dbReference type="GO" id="GO:0035835">
    <property type="term" value="P:indole alkaloid biosynthetic process"/>
    <property type="evidence" value="ECO:0007669"/>
    <property type="project" value="UniProtKB-UniPathway"/>
</dbReference>
<evidence type="ECO:0000313" key="7">
    <source>
        <dbReference type="Proteomes" id="UP000800094"/>
    </source>
</evidence>
<organism evidence="6 7">
    <name type="scientific">Trematosphaeria pertusa</name>
    <dbReference type="NCBI Taxonomy" id="390896"/>
    <lineage>
        <taxon>Eukaryota</taxon>
        <taxon>Fungi</taxon>
        <taxon>Dikarya</taxon>
        <taxon>Ascomycota</taxon>
        <taxon>Pezizomycotina</taxon>
        <taxon>Dothideomycetes</taxon>
        <taxon>Pleosporomycetidae</taxon>
        <taxon>Pleosporales</taxon>
        <taxon>Massarineae</taxon>
        <taxon>Trematosphaeriaceae</taxon>
        <taxon>Trematosphaeria</taxon>
    </lineage>
</organism>
<sequence>MTILVTGSTGKTSLRLAQQLRAASLHYLIATRRSSLPDNHPSTKLDLTDPSTYPNPFASAADITGIYLVAPDTTEPAPHLNAFIDHAVSHGVLHFVLLAGTSATEKGGPYVGTVWSYLDALVAAKGVSYAVLRPTWFMENFSEMQHVATIKSESAFYSTAGDGKMPFISADDIAAAASVFLSDPARLDNKDHILLGPQLLSHDEVARIFSGVLGREIRHVRRSQEEMVEQYTKVGVKPMFAHFLPFLETKVKAGEEAKFVDGFEDVVGRKGIDFKTWAEREAKKGYWA</sequence>
<reference evidence="6" key="1">
    <citation type="journal article" date="2020" name="Stud. Mycol.">
        <title>101 Dothideomycetes genomes: a test case for predicting lifestyles and emergence of pathogens.</title>
        <authorList>
            <person name="Haridas S."/>
            <person name="Albert R."/>
            <person name="Binder M."/>
            <person name="Bloem J."/>
            <person name="Labutti K."/>
            <person name="Salamov A."/>
            <person name="Andreopoulos B."/>
            <person name="Baker S."/>
            <person name="Barry K."/>
            <person name="Bills G."/>
            <person name="Bluhm B."/>
            <person name="Cannon C."/>
            <person name="Castanera R."/>
            <person name="Culley D."/>
            <person name="Daum C."/>
            <person name="Ezra D."/>
            <person name="Gonzalez J."/>
            <person name="Henrissat B."/>
            <person name="Kuo A."/>
            <person name="Liang C."/>
            <person name="Lipzen A."/>
            <person name="Lutzoni F."/>
            <person name="Magnuson J."/>
            <person name="Mondo S."/>
            <person name="Nolan M."/>
            <person name="Ohm R."/>
            <person name="Pangilinan J."/>
            <person name="Park H.-J."/>
            <person name="Ramirez L."/>
            <person name="Alfaro M."/>
            <person name="Sun H."/>
            <person name="Tritt A."/>
            <person name="Yoshinaga Y."/>
            <person name="Zwiers L.-H."/>
            <person name="Turgeon B."/>
            <person name="Goodwin S."/>
            <person name="Spatafora J."/>
            <person name="Crous P."/>
            <person name="Grigoriev I."/>
        </authorList>
    </citation>
    <scope>NUCLEOTIDE SEQUENCE</scope>
    <source>
        <strain evidence="6">CBS 122368</strain>
    </source>
</reference>
<dbReference type="InterPro" id="IPR051604">
    <property type="entry name" value="Ergot_Alk_Oxidoreductase"/>
</dbReference>
<dbReference type="Proteomes" id="UP000800094">
    <property type="component" value="Unassembled WGS sequence"/>
</dbReference>
<evidence type="ECO:0000256" key="2">
    <source>
        <dbReference type="ARBA" id="ARBA00005372"/>
    </source>
</evidence>
<evidence type="ECO:0000256" key="4">
    <source>
        <dbReference type="ARBA" id="ARBA00023002"/>
    </source>
</evidence>